<dbReference type="GO" id="GO:0003700">
    <property type="term" value="F:DNA-binding transcription factor activity"/>
    <property type="evidence" value="ECO:0007669"/>
    <property type="project" value="TreeGrafter"/>
</dbReference>
<keyword evidence="3" id="KW-0804">Transcription</keyword>
<evidence type="ECO:0000313" key="7">
    <source>
        <dbReference type="EnsemblPlants" id="Kaladp0040s0192.1.v1.1"/>
    </source>
</evidence>
<dbReference type="PROSITE" id="PS50888">
    <property type="entry name" value="BHLH"/>
    <property type="match status" value="1"/>
</dbReference>
<dbReference type="Pfam" id="PF22754">
    <property type="entry name" value="bHLH-TF_ACT-like_plant"/>
    <property type="match status" value="1"/>
</dbReference>
<reference evidence="7" key="1">
    <citation type="submission" date="2021-01" db="UniProtKB">
        <authorList>
            <consortium name="EnsemblPlants"/>
        </authorList>
    </citation>
    <scope>IDENTIFICATION</scope>
</reference>
<evidence type="ECO:0000256" key="4">
    <source>
        <dbReference type="ARBA" id="ARBA00023242"/>
    </source>
</evidence>
<feature type="domain" description="BHLH" evidence="6">
    <location>
        <begin position="180"/>
        <end position="229"/>
    </location>
</feature>
<evidence type="ECO:0000256" key="2">
    <source>
        <dbReference type="ARBA" id="ARBA00023015"/>
    </source>
</evidence>
<protein>
    <recommendedName>
        <fullName evidence="6">BHLH domain-containing protein</fullName>
    </recommendedName>
</protein>
<dbReference type="InterPro" id="IPR054502">
    <property type="entry name" value="bHLH-TF_ACT-like_plant"/>
</dbReference>
<dbReference type="SUPFAM" id="SSF47459">
    <property type="entry name" value="HLH, helix-loop-helix DNA-binding domain"/>
    <property type="match status" value="1"/>
</dbReference>
<evidence type="ECO:0000259" key="6">
    <source>
        <dbReference type="PROSITE" id="PS50888"/>
    </source>
</evidence>
<dbReference type="AlphaFoldDB" id="A0A7N0ZVC2"/>
<dbReference type="Pfam" id="PF00010">
    <property type="entry name" value="HLH"/>
    <property type="match status" value="1"/>
</dbReference>
<feature type="region of interest" description="Disordered" evidence="5">
    <location>
        <begin position="155"/>
        <end position="191"/>
    </location>
</feature>
<evidence type="ECO:0000313" key="8">
    <source>
        <dbReference type="Proteomes" id="UP000594263"/>
    </source>
</evidence>
<evidence type="ECO:0000256" key="5">
    <source>
        <dbReference type="SAM" id="MobiDB-lite"/>
    </source>
</evidence>
<accession>A0A7N0ZVC2</accession>
<name>A0A7N0ZVC2_KALFE</name>
<dbReference type="Gene3D" id="4.10.280.10">
    <property type="entry name" value="Helix-loop-helix DNA-binding domain"/>
    <property type="match status" value="1"/>
</dbReference>
<proteinExistence type="predicted"/>
<evidence type="ECO:0000256" key="1">
    <source>
        <dbReference type="ARBA" id="ARBA00004123"/>
    </source>
</evidence>
<keyword evidence="8" id="KW-1185">Reference proteome</keyword>
<dbReference type="GO" id="GO:0043565">
    <property type="term" value="F:sequence-specific DNA binding"/>
    <property type="evidence" value="ECO:0007669"/>
    <property type="project" value="TreeGrafter"/>
</dbReference>
<dbReference type="Gramene" id="Kaladp0040s0192.1.v1.1">
    <property type="protein sequence ID" value="Kaladp0040s0192.1.v1.1"/>
    <property type="gene ID" value="Kaladp0040s0192.v1.1"/>
</dbReference>
<dbReference type="PANTHER" id="PTHR31945">
    <property type="entry name" value="TRANSCRIPTION FACTOR SCREAM2-RELATED"/>
    <property type="match status" value="1"/>
</dbReference>
<evidence type="ECO:0000256" key="3">
    <source>
        <dbReference type="ARBA" id="ARBA00023163"/>
    </source>
</evidence>
<keyword evidence="4" id="KW-0539">Nucleus</keyword>
<comment type="subcellular location">
    <subcellularLocation>
        <location evidence="1">Nucleus</location>
    </subcellularLocation>
</comment>
<dbReference type="GO" id="GO:0005634">
    <property type="term" value="C:nucleus"/>
    <property type="evidence" value="ECO:0007669"/>
    <property type="project" value="UniProtKB-SubCell"/>
</dbReference>
<keyword evidence="2" id="KW-0805">Transcription regulation</keyword>
<dbReference type="EnsemblPlants" id="Kaladp0040s0192.1.v1.1">
    <property type="protein sequence ID" value="Kaladp0040s0192.1.v1.1"/>
    <property type="gene ID" value="Kaladp0040s0192.v1.1"/>
</dbReference>
<dbReference type="InterPro" id="IPR011598">
    <property type="entry name" value="bHLH_dom"/>
</dbReference>
<dbReference type="CDD" id="cd04873">
    <property type="entry name" value="ACT_UUR-ACR-like"/>
    <property type="match status" value="1"/>
</dbReference>
<dbReference type="SMART" id="SM00353">
    <property type="entry name" value="HLH"/>
    <property type="match status" value="1"/>
</dbReference>
<feature type="compositionally biased region" description="Polar residues" evidence="5">
    <location>
        <begin position="155"/>
        <end position="164"/>
    </location>
</feature>
<sequence>MELSQPFLLEEWLAMKRENCSTYQTGVEMSEFYTDGWSCDFIDEPQALAASTDVAMGTATGFAMPQMEPYFDVPFSEVYNTLDACFDAPAPAAADQFNLAYEINNGATLLPPIPDQNTSMMDEDFTFFSNDCVELMKEDKHASGCKVEMVLSPNENLGSSTSKMSGGGRERRNGAKKAGGQPSKNLMAERRRRKRLNDRLSMLRSIVPRISKMDRTSILADTIDYMKELIEKVSKLEEEEEEHTEAGPINKLKELKSSEGQAKNSPKFDVKMGEKDTRIDICCTTRPGLLLTTVNTLEALGLEIQQCVISCFNDFSMQAACSQVSEEQMALTTEVIKQALFRNAGYEGRCI</sequence>
<feature type="region of interest" description="Disordered" evidence="5">
    <location>
        <begin position="236"/>
        <end position="268"/>
    </location>
</feature>
<organism evidence="7 8">
    <name type="scientific">Kalanchoe fedtschenkoi</name>
    <name type="common">Lavender scallops</name>
    <name type="synonym">South American air plant</name>
    <dbReference type="NCBI Taxonomy" id="63787"/>
    <lineage>
        <taxon>Eukaryota</taxon>
        <taxon>Viridiplantae</taxon>
        <taxon>Streptophyta</taxon>
        <taxon>Embryophyta</taxon>
        <taxon>Tracheophyta</taxon>
        <taxon>Spermatophyta</taxon>
        <taxon>Magnoliopsida</taxon>
        <taxon>eudicotyledons</taxon>
        <taxon>Gunneridae</taxon>
        <taxon>Pentapetalae</taxon>
        <taxon>Saxifragales</taxon>
        <taxon>Crassulaceae</taxon>
        <taxon>Kalanchoe</taxon>
    </lineage>
</organism>
<dbReference type="PANTHER" id="PTHR31945:SF15">
    <property type="entry name" value="TRANSCRIPTION FACTOR BHLH61-RELATED"/>
    <property type="match status" value="1"/>
</dbReference>
<dbReference type="Proteomes" id="UP000594263">
    <property type="component" value="Unplaced"/>
</dbReference>
<dbReference type="InterPro" id="IPR036638">
    <property type="entry name" value="HLH_DNA-bd_sf"/>
</dbReference>
<dbReference type="InterPro" id="IPR051358">
    <property type="entry name" value="TF_AMS/ICE1/BHLH6-like"/>
</dbReference>
<dbReference type="GO" id="GO:0046983">
    <property type="term" value="F:protein dimerization activity"/>
    <property type="evidence" value="ECO:0007669"/>
    <property type="project" value="InterPro"/>
</dbReference>